<gene>
    <name evidence="2" type="ORF">L596_003849</name>
</gene>
<keyword evidence="1" id="KW-0732">Signal</keyword>
<dbReference type="EMBL" id="AZBU02000001">
    <property type="protein sequence ID" value="TMS36760.1"/>
    <property type="molecule type" value="Genomic_DNA"/>
</dbReference>
<accession>A0A4U8UTR5</accession>
<evidence type="ECO:0000256" key="1">
    <source>
        <dbReference type="SAM" id="SignalP"/>
    </source>
</evidence>
<feature type="signal peptide" evidence="1">
    <location>
        <begin position="1"/>
        <end position="18"/>
    </location>
</feature>
<dbReference type="Proteomes" id="UP000298663">
    <property type="component" value="Unassembled WGS sequence"/>
</dbReference>
<proteinExistence type="predicted"/>
<reference evidence="2 3" key="2">
    <citation type="journal article" date="2019" name="G3 (Bethesda)">
        <title>Hybrid Assembly of the Genome of the Entomopathogenic Nematode Steinernema carpocapsae Identifies the X-Chromosome.</title>
        <authorList>
            <person name="Serra L."/>
            <person name="Macchietto M."/>
            <person name="Macias-Munoz A."/>
            <person name="McGill C.J."/>
            <person name="Rodriguez I.M."/>
            <person name="Rodriguez B."/>
            <person name="Murad R."/>
            <person name="Mortazavi A."/>
        </authorList>
    </citation>
    <scope>NUCLEOTIDE SEQUENCE [LARGE SCALE GENOMIC DNA]</scope>
    <source>
        <strain evidence="2 3">ALL</strain>
    </source>
</reference>
<name>A0A4U8UTR5_STECR</name>
<sequence length="91" mass="10441">MQIKSVLVVFCAVALALASANFRVFEKRAVAIVPGYSLLCLTAGLCGNNYNTYRSFHANRRYGPYYHNDFIPRHRTSHHHHHVHHGYNFGK</sequence>
<feature type="chain" id="PRO_5020991816" evidence="1">
    <location>
        <begin position="19"/>
        <end position="91"/>
    </location>
</feature>
<reference evidence="2 3" key="1">
    <citation type="journal article" date="2015" name="Genome Biol.">
        <title>Comparative genomics of Steinernema reveals deeply conserved gene regulatory networks.</title>
        <authorList>
            <person name="Dillman A.R."/>
            <person name="Macchietto M."/>
            <person name="Porter C.F."/>
            <person name="Rogers A."/>
            <person name="Williams B."/>
            <person name="Antoshechkin I."/>
            <person name="Lee M.M."/>
            <person name="Goodwin Z."/>
            <person name="Lu X."/>
            <person name="Lewis E.E."/>
            <person name="Goodrich-Blair H."/>
            <person name="Stock S.P."/>
            <person name="Adams B.J."/>
            <person name="Sternberg P.W."/>
            <person name="Mortazavi A."/>
        </authorList>
    </citation>
    <scope>NUCLEOTIDE SEQUENCE [LARGE SCALE GENOMIC DNA]</scope>
    <source>
        <strain evidence="2 3">ALL</strain>
    </source>
</reference>
<evidence type="ECO:0000313" key="2">
    <source>
        <dbReference type="EMBL" id="TMS36760.1"/>
    </source>
</evidence>
<organism evidence="2 3">
    <name type="scientific">Steinernema carpocapsae</name>
    <name type="common">Entomopathogenic nematode</name>
    <dbReference type="NCBI Taxonomy" id="34508"/>
    <lineage>
        <taxon>Eukaryota</taxon>
        <taxon>Metazoa</taxon>
        <taxon>Ecdysozoa</taxon>
        <taxon>Nematoda</taxon>
        <taxon>Chromadorea</taxon>
        <taxon>Rhabditida</taxon>
        <taxon>Tylenchina</taxon>
        <taxon>Panagrolaimomorpha</taxon>
        <taxon>Strongyloidoidea</taxon>
        <taxon>Steinernematidae</taxon>
        <taxon>Steinernema</taxon>
    </lineage>
</organism>
<dbReference type="OrthoDB" id="10475221at2759"/>
<dbReference type="AlphaFoldDB" id="A0A4U8UTR5"/>
<evidence type="ECO:0000313" key="3">
    <source>
        <dbReference type="Proteomes" id="UP000298663"/>
    </source>
</evidence>
<protein>
    <submittedName>
        <fullName evidence="2">Uncharacterized protein</fullName>
    </submittedName>
</protein>
<comment type="caution">
    <text evidence="2">The sequence shown here is derived from an EMBL/GenBank/DDBJ whole genome shotgun (WGS) entry which is preliminary data.</text>
</comment>
<keyword evidence="3" id="KW-1185">Reference proteome</keyword>